<organism evidence="2 3">
    <name type="scientific">Ancylobacter novellus</name>
    <name type="common">Thiobacillus novellus</name>
    <dbReference type="NCBI Taxonomy" id="921"/>
    <lineage>
        <taxon>Bacteria</taxon>
        <taxon>Pseudomonadati</taxon>
        <taxon>Pseudomonadota</taxon>
        <taxon>Alphaproteobacteria</taxon>
        <taxon>Hyphomicrobiales</taxon>
        <taxon>Xanthobacteraceae</taxon>
        <taxon>Ancylobacter</taxon>
    </lineage>
</organism>
<protein>
    <submittedName>
        <fullName evidence="2">Nuclease PIN</fullName>
    </submittedName>
</protein>
<dbReference type="InterPro" id="IPR052912">
    <property type="entry name" value="UPF0111_domain"/>
</dbReference>
<dbReference type="Gene3D" id="1.20.58.220">
    <property type="entry name" value="Phosphate transport system protein phou homolog 2, domain 2"/>
    <property type="match status" value="1"/>
</dbReference>
<evidence type="ECO:0000313" key="2">
    <source>
        <dbReference type="EMBL" id="PZQ17697.1"/>
    </source>
</evidence>
<proteinExistence type="inferred from homology"/>
<dbReference type="PANTHER" id="PTHR37298:SF1">
    <property type="entry name" value="UPF0111 PROTEIN YKAA"/>
    <property type="match status" value="1"/>
</dbReference>
<sequence length="214" mass="24019">MLRLFRRLMPKEDRFFELFEQHSKILVDGAAAFQAMLEGGDAVPAHAAEVVRQENLADDIAREVQQALHRSFVTPFDRADIQELIQAMDDSIDEMNKVVKAVTLYELRAFDPIMRQMGVTIVDAARLTAQAIPLLSALGQNADRLNELTEQIIAIENRSDDLHDQGVKELLRSAGRTDPMAYIIGREIYGGLEDVVDRFEDVAKKISGIVIENV</sequence>
<dbReference type="Proteomes" id="UP000249577">
    <property type="component" value="Unassembled WGS sequence"/>
</dbReference>
<dbReference type="AlphaFoldDB" id="A0A2W5MCW2"/>
<gene>
    <name evidence="2" type="ORF">DI565_02850</name>
</gene>
<comment type="caution">
    <text evidence="2">The sequence shown here is derived from an EMBL/GenBank/DDBJ whole genome shotgun (WGS) entry which is preliminary data.</text>
</comment>
<reference evidence="2 3" key="1">
    <citation type="submission" date="2017-08" db="EMBL/GenBank/DDBJ databases">
        <title>Infants hospitalized years apart are colonized by the same room-sourced microbial strains.</title>
        <authorList>
            <person name="Brooks B."/>
            <person name="Olm M.R."/>
            <person name="Firek B.A."/>
            <person name="Baker R."/>
            <person name="Thomas B.C."/>
            <person name="Morowitz M.J."/>
            <person name="Banfield J.F."/>
        </authorList>
    </citation>
    <scope>NUCLEOTIDE SEQUENCE [LARGE SCALE GENOMIC DNA]</scope>
    <source>
        <strain evidence="2">S2_005_003_R2_43</strain>
    </source>
</reference>
<dbReference type="Pfam" id="PF01865">
    <property type="entry name" value="PhoU_div"/>
    <property type="match status" value="1"/>
</dbReference>
<dbReference type="PANTHER" id="PTHR37298">
    <property type="entry name" value="UPF0111 PROTEIN YKAA"/>
    <property type="match status" value="1"/>
</dbReference>
<accession>A0A2W5MCW2</accession>
<evidence type="ECO:0000256" key="1">
    <source>
        <dbReference type="ARBA" id="ARBA00008591"/>
    </source>
</evidence>
<dbReference type="InterPro" id="IPR038078">
    <property type="entry name" value="PhoU-like_sf"/>
</dbReference>
<dbReference type="InterPro" id="IPR018445">
    <property type="entry name" value="Put_Phosphate_transp_reg"/>
</dbReference>
<evidence type="ECO:0000313" key="3">
    <source>
        <dbReference type="Proteomes" id="UP000249577"/>
    </source>
</evidence>
<name>A0A2W5MCW2_ANCNO</name>
<dbReference type="EMBL" id="QFPN01000002">
    <property type="protein sequence ID" value="PZQ17697.1"/>
    <property type="molecule type" value="Genomic_DNA"/>
</dbReference>
<comment type="similarity">
    <text evidence="1">Belongs to the UPF0111 family.</text>
</comment>